<dbReference type="Proteomes" id="UP001215598">
    <property type="component" value="Unassembled WGS sequence"/>
</dbReference>
<reference evidence="1" key="1">
    <citation type="submission" date="2023-03" db="EMBL/GenBank/DDBJ databases">
        <title>Massive genome expansion in bonnet fungi (Mycena s.s.) driven by repeated elements and novel gene families across ecological guilds.</title>
        <authorList>
            <consortium name="Lawrence Berkeley National Laboratory"/>
            <person name="Harder C.B."/>
            <person name="Miyauchi S."/>
            <person name="Viragh M."/>
            <person name="Kuo A."/>
            <person name="Thoen E."/>
            <person name="Andreopoulos B."/>
            <person name="Lu D."/>
            <person name="Skrede I."/>
            <person name="Drula E."/>
            <person name="Henrissat B."/>
            <person name="Morin E."/>
            <person name="Kohler A."/>
            <person name="Barry K."/>
            <person name="LaButti K."/>
            <person name="Morin E."/>
            <person name="Salamov A."/>
            <person name="Lipzen A."/>
            <person name="Mereny Z."/>
            <person name="Hegedus B."/>
            <person name="Baldrian P."/>
            <person name="Stursova M."/>
            <person name="Weitz H."/>
            <person name="Taylor A."/>
            <person name="Grigoriev I.V."/>
            <person name="Nagy L.G."/>
            <person name="Martin F."/>
            <person name="Kauserud H."/>
        </authorList>
    </citation>
    <scope>NUCLEOTIDE SEQUENCE</scope>
    <source>
        <strain evidence="1">CBHHK182m</strain>
    </source>
</reference>
<protein>
    <submittedName>
        <fullName evidence="1">Uncharacterized protein</fullName>
    </submittedName>
</protein>
<organism evidence="1 2">
    <name type="scientific">Mycena metata</name>
    <dbReference type="NCBI Taxonomy" id="1033252"/>
    <lineage>
        <taxon>Eukaryota</taxon>
        <taxon>Fungi</taxon>
        <taxon>Dikarya</taxon>
        <taxon>Basidiomycota</taxon>
        <taxon>Agaricomycotina</taxon>
        <taxon>Agaricomycetes</taxon>
        <taxon>Agaricomycetidae</taxon>
        <taxon>Agaricales</taxon>
        <taxon>Marasmiineae</taxon>
        <taxon>Mycenaceae</taxon>
        <taxon>Mycena</taxon>
    </lineage>
</organism>
<gene>
    <name evidence="1" type="ORF">B0H16DRAFT_1473935</name>
</gene>
<keyword evidence="2" id="KW-1185">Reference proteome</keyword>
<proteinExistence type="predicted"/>
<accession>A0AAD7MKR7</accession>
<dbReference type="EMBL" id="JARKIB010000231">
    <property type="protein sequence ID" value="KAJ7721273.1"/>
    <property type="molecule type" value="Genomic_DNA"/>
</dbReference>
<sequence length="200" mass="20522">MAWPGIEPMRGSMTVLHNNLQGWSKCATRGGKGGNGGVGKVRGGDGGNGQALCMRTLDILFVANLVATIEGGDAGSMLQTALCRSLNGLKVLGGGYGRRDGATDQEGTDEGPRLATPKCIQDWVGNVVGGFGGAGGRGKSMGNIGGVALVCRDLLARLEKEGLPPVLFNLTSARFPMVQTVVVHLRADGHISAPGLEPSL</sequence>
<dbReference type="AlphaFoldDB" id="A0AAD7MKR7"/>
<name>A0AAD7MKR7_9AGAR</name>
<evidence type="ECO:0000313" key="1">
    <source>
        <dbReference type="EMBL" id="KAJ7721273.1"/>
    </source>
</evidence>
<evidence type="ECO:0000313" key="2">
    <source>
        <dbReference type="Proteomes" id="UP001215598"/>
    </source>
</evidence>
<comment type="caution">
    <text evidence="1">The sequence shown here is derived from an EMBL/GenBank/DDBJ whole genome shotgun (WGS) entry which is preliminary data.</text>
</comment>